<feature type="non-terminal residue" evidence="2">
    <location>
        <position position="1"/>
    </location>
</feature>
<proteinExistence type="predicted"/>
<evidence type="ECO:0000313" key="3">
    <source>
        <dbReference type="Proteomes" id="UP000265520"/>
    </source>
</evidence>
<accession>A0A392U2U1</accession>
<feature type="non-terminal residue" evidence="2">
    <location>
        <position position="82"/>
    </location>
</feature>
<comment type="caution">
    <text evidence="2">The sequence shown here is derived from an EMBL/GenBank/DDBJ whole genome shotgun (WGS) entry which is preliminary data.</text>
</comment>
<organism evidence="2 3">
    <name type="scientific">Trifolium medium</name>
    <dbReference type="NCBI Taxonomy" id="97028"/>
    <lineage>
        <taxon>Eukaryota</taxon>
        <taxon>Viridiplantae</taxon>
        <taxon>Streptophyta</taxon>
        <taxon>Embryophyta</taxon>
        <taxon>Tracheophyta</taxon>
        <taxon>Spermatophyta</taxon>
        <taxon>Magnoliopsida</taxon>
        <taxon>eudicotyledons</taxon>
        <taxon>Gunneridae</taxon>
        <taxon>Pentapetalae</taxon>
        <taxon>rosids</taxon>
        <taxon>fabids</taxon>
        <taxon>Fabales</taxon>
        <taxon>Fabaceae</taxon>
        <taxon>Papilionoideae</taxon>
        <taxon>50 kb inversion clade</taxon>
        <taxon>NPAAA clade</taxon>
        <taxon>Hologalegina</taxon>
        <taxon>IRL clade</taxon>
        <taxon>Trifolieae</taxon>
        <taxon>Trifolium</taxon>
    </lineage>
</organism>
<sequence length="82" mass="8812">HRQPENVNNEEDQDNVPLQDGSSTSRVPDSKVVTATQSAALDGEPTMVNHESDVSFSNRSKHPLSCPPGATRSVISGPWSLD</sequence>
<feature type="compositionally biased region" description="Polar residues" evidence="1">
    <location>
        <begin position="20"/>
        <end position="39"/>
    </location>
</feature>
<dbReference type="AlphaFoldDB" id="A0A392U2U1"/>
<name>A0A392U2U1_9FABA</name>
<evidence type="ECO:0000313" key="2">
    <source>
        <dbReference type="EMBL" id="MCI67408.1"/>
    </source>
</evidence>
<dbReference type="Proteomes" id="UP000265520">
    <property type="component" value="Unassembled WGS sequence"/>
</dbReference>
<feature type="region of interest" description="Disordered" evidence="1">
    <location>
        <begin position="1"/>
        <end position="82"/>
    </location>
</feature>
<reference evidence="2 3" key="1">
    <citation type="journal article" date="2018" name="Front. Plant Sci.">
        <title>Red Clover (Trifolium pratense) and Zigzag Clover (T. medium) - A Picture of Genomic Similarities and Differences.</title>
        <authorList>
            <person name="Dluhosova J."/>
            <person name="Istvanek J."/>
            <person name="Nedelnik J."/>
            <person name="Repkova J."/>
        </authorList>
    </citation>
    <scope>NUCLEOTIDE SEQUENCE [LARGE SCALE GENOMIC DNA]</scope>
    <source>
        <strain evidence="3">cv. 10/8</strain>
        <tissue evidence="2">Leaf</tissue>
    </source>
</reference>
<keyword evidence="3" id="KW-1185">Reference proteome</keyword>
<evidence type="ECO:0000256" key="1">
    <source>
        <dbReference type="SAM" id="MobiDB-lite"/>
    </source>
</evidence>
<protein>
    <submittedName>
        <fullName evidence="2">Uncharacterized protein</fullName>
    </submittedName>
</protein>
<dbReference type="EMBL" id="LXQA010716330">
    <property type="protein sequence ID" value="MCI67408.1"/>
    <property type="molecule type" value="Genomic_DNA"/>
</dbReference>